<reference evidence="4 5" key="1">
    <citation type="submission" date="2022-01" db="EMBL/GenBank/DDBJ databases">
        <title>A high-quality chromosome-level genome assembly of rohu carp, Labeo rohita.</title>
        <authorList>
            <person name="Arick M.A. II"/>
            <person name="Hsu C.-Y."/>
            <person name="Magbanua Z."/>
            <person name="Pechanova O."/>
            <person name="Grover C."/>
            <person name="Miller E."/>
            <person name="Thrash A."/>
            <person name="Ezzel L."/>
            <person name="Alam S."/>
            <person name="Benzie J."/>
            <person name="Hamilton M."/>
            <person name="Karsi A."/>
            <person name="Lawrence M.L."/>
            <person name="Peterson D.G."/>
        </authorList>
    </citation>
    <scope>NUCLEOTIDE SEQUENCE [LARGE SCALE GENOMIC DNA]</scope>
    <source>
        <strain evidence="5">BAU-BD-2019</strain>
        <tissue evidence="4">Blood</tissue>
    </source>
</reference>
<dbReference type="Pfam" id="PF00078">
    <property type="entry name" value="RVT_1"/>
    <property type="match status" value="1"/>
</dbReference>
<dbReference type="PANTHER" id="PTHR37984:SF8">
    <property type="entry name" value="CCHC-TYPE DOMAIN-CONTAINING PROTEIN"/>
    <property type="match status" value="1"/>
</dbReference>
<dbReference type="InterPro" id="IPR043128">
    <property type="entry name" value="Rev_trsase/Diguanyl_cyclase"/>
</dbReference>
<evidence type="ECO:0000256" key="1">
    <source>
        <dbReference type="ARBA" id="ARBA00010879"/>
    </source>
</evidence>
<evidence type="ECO:0000259" key="3">
    <source>
        <dbReference type="Pfam" id="PF00078"/>
    </source>
</evidence>
<dbReference type="InterPro" id="IPR050951">
    <property type="entry name" value="Retrovirus_Pol_polyprotein"/>
</dbReference>
<proteinExistence type="inferred from homology"/>
<dbReference type="EC" id="3.1.26.4" evidence="2"/>
<dbReference type="SUPFAM" id="SSF56672">
    <property type="entry name" value="DNA/RNA polymerases"/>
    <property type="match status" value="1"/>
</dbReference>
<dbReference type="InterPro" id="IPR000477">
    <property type="entry name" value="RT_dom"/>
</dbReference>
<dbReference type="InterPro" id="IPR043502">
    <property type="entry name" value="DNA/RNA_pol_sf"/>
</dbReference>
<evidence type="ECO:0000313" key="4">
    <source>
        <dbReference type="EMBL" id="KAI2644210.1"/>
    </source>
</evidence>
<accession>A0ABQ8L0G4</accession>
<gene>
    <name evidence="4" type="ORF">H4Q32_029750</name>
</gene>
<dbReference type="Gene3D" id="2.40.70.10">
    <property type="entry name" value="Acid Proteases"/>
    <property type="match status" value="1"/>
</dbReference>
<dbReference type="Proteomes" id="UP000830375">
    <property type="component" value="Unassembled WGS sequence"/>
</dbReference>
<dbReference type="Gene3D" id="3.30.70.270">
    <property type="match status" value="1"/>
</dbReference>
<dbReference type="CDD" id="cd01647">
    <property type="entry name" value="RT_LTR"/>
    <property type="match status" value="1"/>
</dbReference>
<organism evidence="4 5">
    <name type="scientific">Labeo rohita</name>
    <name type="common">Indian major carp</name>
    <name type="synonym">Cyprinus rohita</name>
    <dbReference type="NCBI Taxonomy" id="84645"/>
    <lineage>
        <taxon>Eukaryota</taxon>
        <taxon>Metazoa</taxon>
        <taxon>Chordata</taxon>
        <taxon>Craniata</taxon>
        <taxon>Vertebrata</taxon>
        <taxon>Euteleostomi</taxon>
        <taxon>Actinopterygii</taxon>
        <taxon>Neopterygii</taxon>
        <taxon>Teleostei</taxon>
        <taxon>Ostariophysi</taxon>
        <taxon>Cypriniformes</taxon>
        <taxon>Cyprinidae</taxon>
        <taxon>Labeoninae</taxon>
        <taxon>Labeonini</taxon>
        <taxon>Labeo</taxon>
    </lineage>
</organism>
<comment type="similarity">
    <text evidence="1">Belongs to the beta type-B retroviral polymerase family. HERV class-II K(HML-2) pol subfamily.</text>
</comment>
<keyword evidence="5" id="KW-1185">Reference proteome</keyword>
<dbReference type="InterPro" id="IPR021109">
    <property type="entry name" value="Peptidase_aspartic_dom_sf"/>
</dbReference>
<dbReference type="EMBL" id="JACTAM010002598">
    <property type="protein sequence ID" value="KAI2644210.1"/>
    <property type="molecule type" value="Genomic_DNA"/>
</dbReference>
<dbReference type="PANTHER" id="PTHR37984">
    <property type="entry name" value="PROTEIN CBG26694"/>
    <property type="match status" value="1"/>
</dbReference>
<name>A0ABQ8L0G4_LABRO</name>
<evidence type="ECO:0000256" key="2">
    <source>
        <dbReference type="ARBA" id="ARBA00012180"/>
    </source>
</evidence>
<sequence>MPNRWRKAVDQLKLEDTTTDSMDESYYVDGVSAEIAAVPQKTELICTVHIKGHSVDFKVDTGAKCNVISEALFTNIKKKEELSPSNNTNLIAYGGSEIPTAGFVTFTCQSSERVFNVSFYVKFTMCQSMVATHKKNSEEIRICIDPRDLNKALLRPHHPMRTVEVVASQMPNSSIFSVLDAKTSFWQNSLDEKSSMLTTFNSPFGRFRFLRMPFGISTASEVFQRAMEQIFAGYPCAVIVDDLLMGGKDVKEHNENLKKVLDRAQKLNLRLNPLKCKF</sequence>
<evidence type="ECO:0000313" key="5">
    <source>
        <dbReference type="Proteomes" id="UP000830375"/>
    </source>
</evidence>
<feature type="domain" description="Reverse transcriptase" evidence="3">
    <location>
        <begin position="134"/>
        <end position="278"/>
    </location>
</feature>
<comment type="caution">
    <text evidence="4">The sequence shown here is derived from an EMBL/GenBank/DDBJ whole genome shotgun (WGS) entry which is preliminary data.</text>
</comment>
<dbReference type="SUPFAM" id="SSF50630">
    <property type="entry name" value="Acid proteases"/>
    <property type="match status" value="1"/>
</dbReference>
<dbReference type="Gene3D" id="3.10.10.10">
    <property type="entry name" value="HIV Type 1 Reverse Transcriptase, subunit A, domain 1"/>
    <property type="match status" value="1"/>
</dbReference>
<protein>
    <recommendedName>
        <fullName evidence="2">ribonuclease H</fullName>
        <ecNumber evidence="2">3.1.26.4</ecNumber>
    </recommendedName>
</protein>